<dbReference type="Proteomes" id="UP000194946">
    <property type="component" value="Unassembled WGS sequence"/>
</dbReference>
<evidence type="ECO:0000313" key="1">
    <source>
        <dbReference type="EMBL" id="OUI78832.1"/>
    </source>
</evidence>
<keyword evidence="2" id="KW-1185">Reference proteome</keyword>
<dbReference type="AlphaFoldDB" id="A0A251ZW15"/>
<protein>
    <submittedName>
        <fullName evidence="1">Uncharacterized protein</fullName>
    </submittedName>
</protein>
<name>A0A251ZW15_9PROT</name>
<evidence type="ECO:0000313" key="2">
    <source>
        <dbReference type="Proteomes" id="UP000194946"/>
    </source>
</evidence>
<gene>
    <name evidence="1" type="ORF">HK18_05355</name>
</gene>
<reference evidence="2" key="1">
    <citation type="submission" date="2014-06" db="EMBL/GenBank/DDBJ databases">
        <authorList>
            <person name="Winans N.J."/>
            <person name="Newell P.D."/>
            <person name="Douglas A.E."/>
        </authorList>
    </citation>
    <scope>NUCLEOTIDE SEQUENCE [LARGE SCALE GENOMIC DNA]</scope>
    <source>
        <strain evidence="2">DmL_052</strain>
    </source>
</reference>
<sequence length="152" mass="16575">MGVLSLLAISCSQSVCAKTHHATASKHSKETATKTEKPTAPVLSDPQISIYSAHKEKNNYVIALYTDRPGKALITYDSPTCQANSYGDTVLNSKNKSEIIFTSTEDPLCKVTLQKTANNQLKITKETSACTAWHGDFCSFSSLSPLTRIYPQ</sequence>
<comment type="caution">
    <text evidence="1">The sequence shown here is derived from an EMBL/GenBank/DDBJ whole genome shotgun (WGS) entry which is preliminary data.</text>
</comment>
<dbReference type="EMBL" id="JOPB01000003">
    <property type="protein sequence ID" value="OUI78832.1"/>
    <property type="molecule type" value="Genomic_DNA"/>
</dbReference>
<organism evidence="1 2">
    <name type="scientific">Commensalibacter intestini</name>
    <dbReference type="NCBI Taxonomy" id="479936"/>
    <lineage>
        <taxon>Bacteria</taxon>
        <taxon>Pseudomonadati</taxon>
        <taxon>Pseudomonadota</taxon>
        <taxon>Alphaproteobacteria</taxon>
        <taxon>Acetobacterales</taxon>
        <taxon>Acetobacteraceae</taxon>
    </lineage>
</organism>
<proteinExistence type="predicted"/>
<accession>A0A251ZW15</accession>